<evidence type="ECO:0000313" key="3">
    <source>
        <dbReference type="Proteomes" id="UP001482620"/>
    </source>
</evidence>
<accession>A0ABV0U116</accession>
<proteinExistence type="predicted"/>
<name>A0ABV0U116_9TELE</name>
<dbReference type="EMBL" id="JAHRIQ010048865">
    <property type="protein sequence ID" value="MEQ2237397.1"/>
    <property type="molecule type" value="Genomic_DNA"/>
</dbReference>
<feature type="transmembrane region" description="Helical" evidence="1">
    <location>
        <begin position="27"/>
        <end position="48"/>
    </location>
</feature>
<keyword evidence="1" id="KW-1133">Transmembrane helix</keyword>
<organism evidence="2 3">
    <name type="scientific">Ilyodon furcidens</name>
    <name type="common">goldbreast splitfin</name>
    <dbReference type="NCBI Taxonomy" id="33524"/>
    <lineage>
        <taxon>Eukaryota</taxon>
        <taxon>Metazoa</taxon>
        <taxon>Chordata</taxon>
        <taxon>Craniata</taxon>
        <taxon>Vertebrata</taxon>
        <taxon>Euteleostomi</taxon>
        <taxon>Actinopterygii</taxon>
        <taxon>Neopterygii</taxon>
        <taxon>Teleostei</taxon>
        <taxon>Neoteleostei</taxon>
        <taxon>Acanthomorphata</taxon>
        <taxon>Ovalentaria</taxon>
        <taxon>Atherinomorphae</taxon>
        <taxon>Cyprinodontiformes</taxon>
        <taxon>Goodeidae</taxon>
        <taxon>Ilyodon</taxon>
    </lineage>
</organism>
<comment type="caution">
    <text evidence="2">The sequence shown here is derived from an EMBL/GenBank/DDBJ whole genome shotgun (WGS) entry which is preliminary data.</text>
</comment>
<sequence>MAVSRTEPSIYKLHALPLLLLHSEVKYLNVLGHWVISALFLCVLYCLFHYPQSVSPYPGCCNSCTSAMREVKVVVVEVLGVLIKQTVKSFGGPIEAWSWNGKQLQALYFLMNLSGP</sequence>
<reference evidence="2 3" key="1">
    <citation type="submission" date="2021-06" db="EMBL/GenBank/DDBJ databases">
        <authorList>
            <person name="Palmer J.M."/>
        </authorList>
    </citation>
    <scope>NUCLEOTIDE SEQUENCE [LARGE SCALE GENOMIC DNA]</scope>
    <source>
        <strain evidence="3">if_2019</strain>
        <tissue evidence="2">Muscle</tissue>
    </source>
</reference>
<protein>
    <submittedName>
        <fullName evidence="2">Uncharacterized protein</fullName>
    </submittedName>
</protein>
<evidence type="ECO:0000256" key="1">
    <source>
        <dbReference type="SAM" id="Phobius"/>
    </source>
</evidence>
<keyword evidence="3" id="KW-1185">Reference proteome</keyword>
<keyword evidence="1" id="KW-0472">Membrane</keyword>
<keyword evidence="1" id="KW-0812">Transmembrane</keyword>
<gene>
    <name evidence="2" type="ORF">ILYODFUR_022710</name>
</gene>
<dbReference type="Proteomes" id="UP001482620">
    <property type="component" value="Unassembled WGS sequence"/>
</dbReference>
<evidence type="ECO:0000313" key="2">
    <source>
        <dbReference type="EMBL" id="MEQ2237397.1"/>
    </source>
</evidence>